<protein>
    <submittedName>
        <fullName evidence="1">Uncharacterized protein</fullName>
    </submittedName>
</protein>
<dbReference type="AlphaFoldDB" id="A0A2A8H873"/>
<name>A0A2A8H873_9BACI</name>
<sequence length="99" mass="11630">MILFLWFGCKNPKACAPESFILNEKDNVGKQKMNEWIHTHQNNGGVVTLDEHLTKQQLQDYQKELKKLGVDFSVVQRLIFVKSFRNISYKNRTLVLIYT</sequence>
<evidence type="ECO:0000313" key="2">
    <source>
        <dbReference type="Proteomes" id="UP000220841"/>
    </source>
</evidence>
<organism evidence="1 2">
    <name type="scientific">Bacillus toyonensis</name>
    <dbReference type="NCBI Taxonomy" id="155322"/>
    <lineage>
        <taxon>Bacteria</taxon>
        <taxon>Bacillati</taxon>
        <taxon>Bacillota</taxon>
        <taxon>Bacilli</taxon>
        <taxon>Bacillales</taxon>
        <taxon>Bacillaceae</taxon>
        <taxon>Bacillus</taxon>
        <taxon>Bacillus cereus group</taxon>
    </lineage>
</organism>
<reference evidence="1 2" key="1">
    <citation type="submission" date="2017-09" db="EMBL/GenBank/DDBJ databases">
        <title>Large-scale bioinformatics analysis of Bacillus genomes uncovers conserved roles of natural products in bacterial physiology.</title>
        <authorList>
            <consortium name="Agbiome Team Llc"/>
            <person name="Bleich R.M."/>
            <person name="Grubbs K.J."/>
            <person name="Santa Maria K.C."/>
            <person name="Allen S.E."/>
            <person name="Farag S."/>
            <person name="Shank E.A."/>
            <person name="Bowers A."/>
        </authorList>
    </citation>
    <scope>NUCLEOTIDE SEQUENCE [LARGE SCALE GENOMIC DNA]</scope>
    <source>
        <strain evidence="1 2">AFS021349</strain>
    </source>
</reference>
<evidence type="ECO:0000313" key="1">
    <source>
        <dbReference type="EMBL" id="PEP93146.1"/>
    </source>
</evidence>
<gene>
    <name evidence="1" type="ORF">CN585_27135</name>
</gene>
<accession>A0A2A8H873</accession>
<proteinExistence type="predicted"/>
<comment type="caution">
    <text evidence="1">The sequence shown here is derived from an EMBL/GenBank/DDBJ whole genome shotgun (WGS) entry which is preliminary data.</text>
</comment>
<dbReference type="Proteomes" id="UP000220841">
    <property type="component" value="Unassembled WGS sequence"/>
</dbReference>
<dbReference type="EMBL" id="NUBY01000214">
    <property type="protein sequence ID" value="PEP93146.1"/>
    <property type="molecule type" value="Genomic_DNA"/>
</dbReference>